<gene>
    <name evidence="1" type="ORF">GA0061081_102311</name>
</gene>
<dbReference type="Proteomes" id="UP000199670">
    <property type="component" value="Unassembled WGS sequence"/>
</dbReference>
<evidence type="ECO:0000313" key="1">
    <source>
        <dbReference type="EMBL" id="SCB91411.1"/>
    </source>
</evidence>
<keyword evidence="2" id="KW-1185">Reference proteome</keyword>
<reference evidence="2" key="1">
    <citation type="submission" date="2016-08" db="EMBL/GenBank/DDBJ databases">
        <authorList>
            <person name="Varghese N."/>
            <person name="Submissions Spin"/>
        </authorList>
    </citation>
    <scope>NUCLEOTIDE SEQUENCE [LARGE SCALE GENOMIC DNA]</scope>
    <source>
        <strain evidence="2">R-53248</strain>
    </source>
</reference>
<evidence type="ECO:0000313" key="2">
    <source>
        <dbReference type="Proteomes" id="UP000199670"/>
    </source>
</evidence>
<name>A0A1C4AA46_9GAMM</name>
<dbReference type="EMBL" id="FMAQ01000002">
    <property type="protein sequence ID" value="SCB91411.1"/>
    <property type="molecule type" value="Genomic_DNA"/>
</dbReference>
<accession>A0A1C4AA46</accession>
<proteinExistence type="predicted"/>
<dbReference type="AlphaFoldDB" id="A0A1C4AA46"/>
<organism evidence="1 2">
    <name type="scientific">Gilliamella bombicola</name>
    <dbReference type="NCBI Taxonomy" id="1798182"/>
    <lineage>
        <taxon>Bacteria</taxon>
        <taxon>Pseudomonadati</taxon>
        <taxon>Pseudomonadota</taxon>
        <taxon>Gammaproteobacteria</taxon>
        <taxon>Orbales</taxon>
        <taxon>Orbaceae</taxon>
        <taxon>Gilliamella</taxon>
    </lineage>
</organism>
<protein>
    <submittedName>
        <fullName evidence="1">Uncharacterized protein</fullName>
    </submittedName>
</protein>
<sequence>MLLLSYTQCSVALTAYTSRYIEGSAPYLTFDGGQTRATSTDSLLSIKLQDGQVITPSTNTSSIANPIVLPYVGSTLGNIETLVPSSVSSVSLSDLITRYNYWRDDDGDELDTNGVMASGSLSVSFTDNDGNTVSRSDALDKCKAPYRVTLSSARGYLQTRYGVPNRTNFSDQTVTYYVNPYGRGPSVCYFVSHARPNLGNGRDNYAGPSNIWNPDKGFLTQSNDSLFYDRNFPTTGADGLYFDLLIDGVDASQLTWSPVTWGGITATVTSVTPGDSWLPNVERRKTVARVKLSGPSADSTQIESDNPSSLIVPFLPLTFELVGKDSRGNEVRYGFVLQKWFVHRGNKADTQPNQSTWCSRLGYRLSDTKDLTNSVKTSSPSISGALPSSSGNYYKRHIGAGFFTEWGYMRHYADAGFTSYYWTSDPAGRRFFYIYSSGGNIHIPNYNDNRSCICTTP</sequence>